<feature type="signal peptide" evidence="1">
    <location>
        <begin position="1"/>
        <end position="24"/>
    </location>
</feature>
<dbReference type="PATRIC" id="fig|706570.3.peg.1166"/>
<organism evidence="2 4">
    <name type="scientific">Pseudomonas flexibilis</name>
    <dbReference type="NCBI Taxonomy" id="706570"/>
    <lineage>
        <taxon>Bacteria</taxon>
        <taxon>Pseudomonadati</taxon>
        <taxon>Pseudomonadota</taxon>
        <taxon>Gammaproteobacteria</taxon>
        <taxon>Pseudomonadales</taxon>
        <taxon>Pseudomonadaceae</taxon>
        <taxon>Pseudomonas</taxon>
    </lineage>
</organism>
<keyword evidence="1" id="KW-0732">Signal</keyword>
<feature type="chain" id="PRO_5015034584" description="Heme utilization protein" evidence="1">
    <location>
        <begin position="25"/>
        <end position="332"/>
    </location>
</feature>
<evidence type="ECO:0000313" key="5">
    <source>
        <dbReference type="Proteomes" id="UP000186079"/>
    </source>
</evidence>
<keyword evidence="4" id="KW-1185">Reference proteome</keyword>
<dbReference type="OrthoDB" id="7024182at2"/>
<dbReference type="AlphaFoldDB" id="A0A0B3BXS9"/>
<dbReference type="EMBL" id="FTMC01000002">
    <property type="protein sequence ID" value="SIQ02361.1"/>
    <property type="molecule type" value="Genomic_DNA"/>
</dbReference>
<name>A0A0B3BXS9_9PSED</name>
<evidence type="ECO:0000256" key="1">
    <source>
        <dbReference type="SAM" id="SignalP"/>
    </source>
</evidence>
<proteinExistence type="predicted"/>
<dbReference type="EMBL" id="JTAK01000005">
    <property type="protein sequence ID" value="KHO64152.1"/>
    <property type="molecule type" value="Genomic_DNA"/>
</dbReference>
<dbReference type="Proteomes" id="UP000030980">
    <property type="component" value="Unassembled WGS sequence"/>
</dbReference>
<evidence type="ECO:0000313" key="2">
    <source>
        <dbReference type="EMBL" id="KHO64152.1"/>
    </source>
</evidence>
<accession>A0A0B3BXS9</accession>
<dbReference type="STRING" id="706570.PT85_12930"/>
<dbReference type="RefSeq" id="WP_027591391.1">
    <property type="nucleotide sequence ID" value="NZ_FMUP01000003.1"/>
</dbReference>
<sequence>MKVMWTLKPLAFAVAAGLAFSATAQEVPPPTTPGSSAQATVSDTQTSTGNYVLNQGTVNTASLESSLDDAAGNVGVNIAGGDHNQQANSAALSTADEFFVFGTATASVNLNQTGTNVVDNYSVTNSASVLDSGNNASGNIGINVASGVFNQQKNDFATATAGGFVATASSTATQSSTGNITNNRAVLTESATVALTLDGNVTGTYSGISDQVGDVYLEVWDGALHPNGTVQLGHVDVDSDTQGAQAGPNGTGAFLFEESGEIDLAGTLTGTVPLVSLQQAVNNSATVTGSLNGASGNVGLNVAAGSGNQQSNSLAIAAGCNACSGNGSPTGL</sequence>
<evidence type="ECO:0000313" key="3">
    <source>
        <dbReference type="EMBL" id="SIQ02361.1"/>
    </source>
</evidence>
<protein>
    <recommendedName>
        <fullName evidence="6">Heme utilization protein</fullName>
    </recommendedName>
</protein>
<evidence type="ECO:0000313" key="4">
    <source>
        <dbReference type="Proteomes" id="UP000030980"/>
    </source>
</evidence>
<reference evidence="2 4" key="1">
    <citation type="submission" date="2014-11" db="EMBL/GenBank/DDBJ databases">
        <title>Genome sequence of Pseudomonas tuomuerensis JCM 14085.</title>
        <authorList>
            <person name="Shin S.-K."/>
            <person name="Yi H."/>
        </authorList>
    </citation>
    <scope>NUCLEOTIDE SEQUENCE [LARGE SCALE GENOMIC DNA]</scope>
    <source>
        <strain evidence="2 4">JCM 14085</strain>
    </source>
</reference>
<accession>A0A0B2DBL9</accession>
<gene>
    <name evidence="2" type="ORF">PT85_12930</name>
    <name evidence="3" type="ORF">SAMN05421672_102114</name>
</gene>
<dbReference type="Proteomes" id="UP000186079">
    <property type="component" value="Unassembled WGS sequence"/>
</dbReference>
<reference evidence="3 5" key="2">
    <citation type="submission" date="2017-01" db="EMBL/GenBank/DDBJ databases">
        <authorList>
            <person name="Mah S.A."/>
            <person name="Swanson W.J."/>
            <person name="Moy G.W."/>
            <person name="Vacquier V.D."/>
        </authorList>
    </citation>
    <scope>NUCLEOTIDE SEQUENCE [LARGE SCALE GENOMIC DNA]</scope>
    <source>
        <strain evidence="3 5">ATCC 29606</strain>
    </source>
</reference>
<evidence type="ECO:0008006" key="6">
    <source>
        <dbReference type="Google" id="ProtNLM"/>
    </source>
</evidence>